<dbReference type="EMBL" id="JAVRQU010000016">
    <property type="protein sequence ID" value="KAK5694137.1"/>
    <property type="molecule type" value="Genomic_DNA"/>
</dbReference>
<dbReference type="InterPro" id="IPR011042">
    <property type="entry name" value="6-blade_b-propeller_TolB-like"/>
</dbReference>
<sequence>MLYFKIFTSLACAAQFLVPALAAPFSHSGSGNATIETVYQFPNESWVENIAVRGNGNVLVTLITSPEVWGVDPTTHTAELIYSFPDATAATGITEVTEDVFAVAIGNWSVVTAAGTKGSWSIWTIDYRSRQSWHKHHGPPSIRKVAEIQEAVFINGLTALPTLPDTVLAGDSELGLVNRVNTRTGAHSVAIQDSAFAANTTAAALLGINGIHVRDNYLYFTNSFSSSLVFGRIPISSNGSATGSVQTIVATPRYPTNIGYHADDFALDGDGNAWITTDASSTLVKATPGGNVTVIEGGLQAAVVAGCTSAAFGRTRGKRETLYISTNGGLVVPPVGGIVGGKVLALHTRGL</sequence>
<accession>A0AAN7W4R3</accession>
<feature type="signal peptide" evidence="1">
    <location>
        <begin position="1"/>
        <end position="22"/>
    </location>
</feature>
<feature type="chain" id="PRO_5043035656" description="SMP-30/Gluconolactonase/LRE-like region domain-containing protein" evidence="1">
    <location>
        <begin position="23"/>
        <end position="351"/>
    </location>
</feature>
<evidence type="ECO:0000256" key="1">
    <source>
        <dbReference type="SAM" id="SignalP"/>
    </source>
</evidence>
<evidence type="ECO:0008006" key="4">
    <source>
        <dbReference type="Google" id="ProtNLM"/>
    </source>
</evidence>
<protein>
    <recommendedName>
        <fullName evidence="4">SMP-30/Gluconolactonase/LRE-like region domain-containing protein</fullName>
    </recommendedName>
</protein>
<dbReference type="PANTHER" id="PTHR42060">
    <property type="entry name" value="NHL REPEAT-CONTAINING PROTEIN-RELATED"/>
    <property type="match status" value="1"/>
</dbReference>
<gene>
    <name evidence="2" type="ORF">LTR97_009758</name>
</gene>
<evidence type="ECO:0000313" key="3">
    <source>
        <dbReference type="Proteomes" id="UP001310594"/>
    </source>
</evidence>
<dbReference type="SUPFAM" id="SSF63829">
    <property type="entry name" value="Calcium-dependent phosphotriesterase"/>
    <property type="match status" value="1"/>
</dbReference>
<dbReference type="Proteomes" id="UP001310594">
    <property type="component" value="Unassembled WGS sequence"/>
</dbReference>
<proteinExistence type="predicted"/>
<reference evidence="2" key="1">
    <citation type="submission" date="2023-08" db="EMBL/GenBank/DDBJ databases">
        <title>Black Yeasts Isolated from many extreme environments.</title>
        <authorList>
            <person name="Coleine C."/>
            <person name="Stajich J.E."/>
            <person name="Selbmann L."/>
        </authorList>
    </citation>
    <scope>NUCLEOTIDE SEQUENCE</scope>
    <source>
        <strain evidence="2">CCFEE 5810</strain>
    </source>
</reference>
<dbReference type="AlphaFoldDB" id="A0AAN7W4R3"/>
<comment type="caution">
    <text evidence="2">The sequence shown here is derived from an EMBL/GenBank/DDBJ whole genome shotgun (WGS) entry which is preliminary data.</text>
</comment>
<dbReference type="Gene3D" id="2.120.10.30">
    <property type="entry name" value="TolB, C-terminal domain"/>
    <property type="match status" value="1"/>
</dbReference>
<keyword evidence="1" id="KW-0732">Signal</keyword>
<name>A0AAN7W4R3_9PEZI</name>
<dbReference type="InterPro" id="IPR052998">
    <property type="entry name" value="Hetero-Diels-Alderase-like"/>
</dbReference>
<organism evidence="2 3">
    <name type="scientific">Elasticomyces elasticus</name>
    <dbReference type="NCBI Taxonomy" id="574655"/>
    <lineage>
        <taxon>Eukaryota</taxon>
        <taxon>Fungi</taxon>
        <taxon>Dikarya</taxon>
        <taxon>Ascomycota</taxon>
        <taxon>Pezizomycotina</taxon>
        <taxon>Dothideomycetes</taxon>
        <taxon>Dothideomycetidae</taxon>
        <taxon>Mycosphaerellales</taxon>
        <taxon>Teratosphaeriaceae</taxon>
        <taxon>Elasticomyces</taxon>
    </lineage>
</organism>
<dbReference type="PANTHER" id="PTHR42060:SF1">
    <property type="entry name" value="NHL REPEAT-CONTAINING PROTEIN"/>
    <property type="match status" value="1"/>
</dbReference>
<evidence type="ECO:0000313" key="2">
    <source>
        <dbReference type="EMBL" id="KAK5694137.1"/>
    </source>
</evidence>